<evidence type="ECO:0000259" key="1">
    <source>
        <dbReference type="Pfam" id="PF13304"/>
    </source>
</evidence>
<reference evidence="2 3" key="1">
    <citation type="journal article" date="2007" name="Nat. Biotechnol.">
        <title>Complete genome sequence of the myxobacterium Sorangium cellulosum.</title>
        <authorList>
            <person name="Schneiker S."/>
            <person name="Perlova O."/>
            <person name="Kaiser O."/>
            <person name="Gerth K."/>
            <person name="Alici A."/>
            <person name="Altmeyer M.O."/>
            <person name="Bartels D."/>
            <person name="Bekel T."/>
            <person name="Beyer S."/>
            <person name="Bode E."/>
            <person name="Bode H.B."/>
            <person name="Bolten C.J."/>
            <person name="Choudhuri J.V."/>
            <person name="Doss S."/>
            <person name="Elnakady Y.A."/>
            <person name="Frank B."/>
            <person name="Gaigalat L."/>
            <person name="Goesmann A."/>
            <person name="Groeger C."/>
            <person name="Gross F."/>
            <person name="Jelsbak L."/>
            <person name="Jelsbak L."/>
            <person name="Kalinowski J."/>
            <person name="Kegler C."/>
            <person name="Knauber T."/>
            <person name="Konietzny S."/>
            <person name="Kopp M."/>
            <person name="Krause L."/>
            <person name="Krug D."/>
            <person name="Linke B."/>
            <person name="Mahmud T."/>
            <person name="Martinez-Arias R."/>
            <person name="McHardy A.C."/>
            <person name="Merai M."/>
            <person name="Meyer F."/>
            <person name="Mormann S."/>
            <person name="Munoz-Dorado J."/>
            <person name="Perez J."/>
            <person name="Pradella S."/>
            <person name="Rachid S."/>
            <person name="Raddatz G."/>
            <person name="Rosenau F."/>
            <person name="Rueckert C."/>
            <person name="Sasse F."/>
            <person name="Scharfe M."/>
            <person name="Schuster S.C."/>
            <person name="Suen G."/>
            <person name="Treuner-Lange A."/>
            <person name="Velicer G.J."/>
            <person name="Vorholter F.-J."/>
            <person name="Weissman K.J."/>
            <person name="Welch R.D."/>
            <person name="Wenzel S.C."/>
            <person name="Whitworth D.E."/>
            <person name="Wilhelm S."/>
            <person name="Wittmann C."/>
            <person name="Bloecker H."/>
            <person name="Puehler A."/>
            <person name="Mueller R."/>
        </authorList>
    </citation>
    <scope>NUCLEOTIDE SEQUENCE [LARGE SCALE GENOMIC DNA]</scope>
    <source>
        <strain evidence="3">So ce56</strain>
    </source>
</reference>
<dbReference type="PANTHER" id="PTHR43581:SF2">
    <property type="entry name" value="EXCINUCLEASE ATPASE SUBUNIT"/>
    <property type="match status" value="1"/>
</dbReference>
<dbReference type="Proteomes" id="UP000002139">
    <property type="component" value="Chromosome"/>
</dbReference>
<dbReference type="BioCyc" id="SCEL448385:SCE_RS34675-MONOMER"/>
<dbReference type="InterPro" id="IPR051396">
    <property type="entry name" value="Bact_Antivir_Def_Nuclease"/>
</dbReference>
<keyword evidence="3" id="KW-1185">Reference proteome</keyword>
<evidence type="ECO:0000313" key="2">
    <source>
        <dbReference type="EMBL" id="CAN96928.1"/>
    </source>
</evidence>
<feature type="domain" description="ATPase AAA-type core" evidence="1">
    <location>
        <begin position="275"/>
        <end position="351"/>
    </location>
</feature>
<accession>A9GTC1</accession>
<dbReference type="OrthoDB" id="3322489at2"/>
<dbReference type="STRING" id="448385.sce6759"/>
<dbReference type="InterPro" id="IPR027417">
    <property type="entry name" value="P-loop_NTPase"/>
</dbReference>
<sequence>MSLTSFSVEGYRSFVRRTLVELRPLTLLFGYNSAGKSALVRALPLLSASSGGANVGPLALKAEGMREPTYADIATRLSSRNKLVFGLTWDDDEQPARAIEISLREDDKRHLVSEFFARDADGAELLHAIDVPGEPGRYEITAPGSPLLTVTLSFKDLRPVLSGQGAASSVPGDVRVVLGQCWQRLESLQESVHWLGAVRAAPERRGVYQGEPVRLGSSGKEAAAKLAYDARGRKIILPRVSAVLRKMFGQAIDVRDSGEEFAIELEPVEGAPLRISIVDVGEGVSQVLPVLVLGATAAVGDLPPGAVLAIEQPEMHLHPRAERALAEFFGEVIKAPSHPRLLIETHSENLLLFVQLLIAQGKLQPEDVSILWLESLPNGESDCRGIALDARGRPKDWPAGVFSEDAKIARELFLARRGVPS</sequence>
<gene>
    <name evidence="2" type="ordered locus">sce6759</name>
</gene>
<protein>
    <recommendedName>
        <fullName evidence="1">ATPase AAA-type core domain-containing protein</fullName>
    </recommendedName>
</protein>
<dbReference type="RefSeq" id="WP_012239367.1">
    <property type="nucleotide sequence ID" value="NC_010162.1"/>
</dbReference>
<dbReference type="eggNOG" id="COG4938">
    <property type="taxonomic scope" value="Bacteria"/>
</dbReference>
<name>A9GTC1_SORC5</name>
<dbReference type="HOGENOM" id="CLU_032548_1_1_7"/>
<dbReference type="GO" id="GO:0005524">
    <property type="term" value="F:ATP binding"/>
    <property type="evidence" value="ECO:0007669"/>
    <property type="project" value="InterPro"/>
</dbReference>
<organism evidence="2 3">
    <name type="scientific">Sorangium cellulosum (strain So ce56)</name>
    <name type="common">Polyangium cellulosum (strain So ce56)</name>
    <dbReference type="NCBI Taxonomy" id="448385"/>
    <lineage>
        <taxon>Bacteria</taxon>
        <taxon>Pseudomonadati</taxon>
        <taxon>Myxococcota</taxon>
        <taxon>Polyangia</taxon>
        <taxon>Polyangiales</taxon>
        <taxon>Polyangiaceae</taxon>
        <taxon>Sorangium</taxon>
    </lineage>
</organism>
<dbReference type="Gene3D" id="3.40.50.300">
    <property type="entry name" value="P-loop containing nucleotide triphosphate hydrolases"/>
    <property type="match status" value="1"/>
</dbReference>
<dbReference type="SUPFAM" id="SSF52540">
    <property type="entry name" value="P-loop containing nucleoside triphosphate hydrolases"/>
    <property type="match status" value="1"/>
</dbReference>
<evidence type="ECO:0000313" key="3">
    <source>
        <dbReference type="Proteomes" id="UP000002139"/>
    </source>
</evidence>
<dbReference type="Pfam" id="PF13304">
    <property type="entry name" value="AAA_21"/>
    <property type="match status" value="1"/>
</dbReference>
<dbReference type="GO" id="GO:0016887">
    <property type="term" value="F:ATP hydrolysis activity"/>
    <property type="evidence" value="ECO:0007669"/>
    <property type="project" value="InterPro"/>
</dbReference>
<dbReference type="EMBL" id="AM746676">
    <property type="protein sequence ID" value="CAN96928.1"/>
    <property type="molecule type" value="Genomic_DNA"/>
</dbReference>
<dbReference type="InterPro" id="IPR003959">
    <property type="entry name" value="ATPase_AAA_core"/>
</dbReference>
<dbReference type="AlphaFoldDB" id="A9GTC1"/>
<proteinExistence type="predicted"/>
<dbReference type="PANTHER" id="PTHR43581">
    <property type="entry name" value="ATP/GTP PHOSPHATASE"/>
    <property type="match status" value="1"/>
</dbReference>
<dbReference type="KEGG" id="scl:sce6759"/>